<dbReference type="Pfam" id="PF17989">
    <property type="entry name" value="ALP_N"/>
    <property type="match status" value="1"/>
</dbReference>
<feature type="domain" description="Actin homologue MreB-like C-terminal" evidence="2">
    <location>
        <begin position="156"/>
        <end position="270"/>
    </location>
</feature>
<dbReference type="RefSeq" id="WP_117636665.1">
    <property type="nucleotide sequence ID" value="NZ_BAABXJ010000001.1"/>
</dbReference>
<organism evidence="5 6">
    <name type="scientific">Mediterraneibacter gnavus</name>
    <name type="common">Ruminococcus gnavus</name>
    <dbReference type="NCBI Taxonomy" id="33038"/>
    <lineage>
        <taxon>Bacteria</taxon>
        <taxon>Bacillati</taxon>
        <taxon>Bacillota</taxon>
        <taxon>Clostridia</taxon>
        <taxon>Lachnospirales</taxon>
        <taxon>Lachnospiraceae</taxon>
        <taxon>Mediterraneibacter</taxon>
    </lineage>
</organism>
<gene>
    <name evidence="5" type="ORF">DW243_03780</name>
    <name evidence="4" type="ORF">G4958_15785</name>
    <name evidence="3" type="ORF">O4N78_08590</name>
</gene>
<dbReference type="InterPro" id="IPR043129">
    <property type="entry name" value="ATPase_NBD"/>
</dbReference>
<reference evidence="4" key="3">
    <citation type="submission" date="2020-02" db="EMBL/GenBank/DDBJ databases">
        <authorList>
            <person name="Littmann E."/>
            <person name="Sorbara M."/>
        </authorList>
    </citation>
    <scope>NUCLEOTIDE SEQUENCE</scope>
    <source>
        <strain evidence="4">MSK.22.53</strain>
    </source>
</reference>
<dbReference type="InterPro" id="IPR040607">
    <property type="entry name" value="ALP_N"/>
</dbReference>
<reference evidence="4" key="2">
    <citation type="journal article" date="2020" name="Cell Host Microbe">
        <title>Functional and Genomic Variation between Human-Derived Isolates of Lachnospiraceae Reveals Inter- and Intra-Species Diversity.</title>
        <authorList>
            <person name="Sorbara M.T."/>
            <person name="Littmann E.R."/>
            <person name="Fontana E."/>
            <person name="Moody T.U."/>
            <person name="Kohout C.E."/>
            <person name="Gjonbalaj M."/>
            <person name="Eaton V."/>
            <person name="Seok R."/>
            <person name="Leiner I.M."/>
            <person name="Pamer E.G."/>
        </authorList>
    </citation>
    <scope>NUCLEOTIDE SEQUENCE</scope>
    <source>
        <strain evidence="4">MSK.22.53</strain>
    </source>
</reference>
<reference evidence="5 6" key="1">
    <citation type="submission" date="2018-08" db="EMBL/GenBank/DDBJ databases">
        <title>A genome reference for cultivated species of the human gut microbiota.</title>
        <authorList>
            <person name="Zou Y."/>
            <person name="Xue W."/>
            <person name="Luo G."/>
        </authorList>
    </citation>
    <scope>NUCLEOTIDE SEQUENCE [LARGE SCALE GENOMIC DNA]</scope>
    <source>
        <strain evidence="5 6">AM21-18</strain>
    </source>
</reference>
<evidence type="ECO:0000259" key="2">
    <source>
        <dbReference type="Pfam" id="PF21522"/>
    </source>
</evidence>
<protein>
    <submittedName>
        <fullName evidence="3">ParM/StbA family protein</fullName>
    </submittedName>
    <submittedName>
        <fullName evidence="5">Plasmid segregation actin-type ATPase ParM</fullName>
    </submittedName>
</protein>
<reference evidence="3" key="4">
    <citation type="submission" date="2022-12" db="EMBL/GenBank/DDBJ databases">
        <title>Genome of R. gnavus strain RSHDN_120.</title>
        <authorList>
            <person name="Abdugheni R."/>
        </authorList>
    </citation>
    <scope>NUCLEOTIDE SEQUENCE</scope>
    <source>
        <strain evidence="3">RSHDN_120</strain>
    </source>
</reference>
<dbReference type="EMBL" id="JAPZEG010000009">
    <property type="protein sequence ID" value="MDE1203622.1"/>
    <property type="molecule type" value="Genomic_DNA"/>
</dbReference>
<evidence type="ECO:0000259" key="1">
    <source>
        <dbReference type="Pfam" id="PF17989"/>
    </source>
</evidence>
<dbReference type="EMBL" id="QRIS01000005">
    <property type="protein sequence ID" value="RHG87238.1"/>
    <property type="molecule type" value="Genomic_DNA"/>
</dbReference>
<dbReference type="Proteomes" id="UP001149331">
    <property type="component" value="Unassembled WGS sequence"/>
</dbReference>
<evidence type="ECO:0000313" key="4">
    <source>
        <dbReference type="EMBL" id="NSI20760.1"/>
    </source>
</evidence>
<comment type="caution">
    <text evidence="5">The sequence shown here is derived from an EMBL/GenBank/DDBJ whole genome shotgun (WGS) entry which is preliminary data.</text>
</comment>
<dbReference type="Proteomes" id="UP000283981">
    <property type="component" value="Unassembled WGS sequence"/>
</dbReference>
<dbReference type="Proteomes" id="UP001296643">
    <property type="component" value="Unassembled WGS sequence"/>
</dbReference>
<dbReference type="Gene3D" id="3.30.420.40">
    <property type="match status" value="2"/>
</dbReference>
<evidence type="ECO:0000313" key="3">
    <source>
        <dbReference type="EMBL" id="MDE1203622.1"/>
    </source>
</evidence>
<dbReference type="InterPro" id="IPR049067">
    <property type="entry name" value="MreB-like_C"/>
</dbReference>
<feature type="domain" description="Actin-like protein N-terminal" evidence="1">
    <location>
        <begin position="4"/>
        <end position="138"/>
    </location>
</feature>
<accession>A0A3E4K466</accession>
<name>A0A3E4K466_MEDGN</name>
<dbReference type="Pfam" id="PF21522">
    <property type="entry name" value="MreB-like_C"/>
    <property type="match status" value="1"/>
</dbReference>
<proteinExistence type="predicted"/>
<evidence type="ECO:0000313" key="5">
    <source>
        <dbReference type="EMBL" id="RHG87238.1"/>
    </source>
</evidence>
<dbReference type="AlphaFoldDB" id="A0A3E4K466"/>
<evidence type="ECO:0000313" key="6">
    <source>
        <dbReference type="Proteomes" id="UP000283981"/>
    </source>
</evidence>
<sequence length="302" mass="34098">MIIGVDHGYSVMKTAHICFPSGIVRYEHEPYTNRGVLKIEGKYYVCGTGRQPLLRTKTENEQYYLLTLAAIAQEIRFRKAPRKAEVVLAAGLPLTSFGREKKNFRDYLLERKNPVVFEYEGEIYEIRVLDVRLFPQGYSVVAMHPEIIRDEPSVLLVDIGGWTIDIMRLDNGVPNAATCRSLEMGVIRCQDEILEQVRRDTGLSITEVQVERVLNGKSCSISEEAKNIILTYGRQYVKRIVSAIMEAGFDLQAVPAVFLGGGARLFERNVSPQDRLCRLITLPDVCLNAAGFERLAGQILKR</sequence>
<dbReference type="SUPFAM" id="SSF53067">
    <property type="entry name" value="Actin-like ATPase domain"/>
    <property type="match status" value="2"/>
</dbReference>
<dbReference type="EMBL" id="JAAIRM010000044">
    <property type="protein sequence ID" value="NSI20760.1"/>
    <property type="molecule type" value="Genomic_DNA"/>
</dbReference>